<dbReference type="STRING" id="400682.A0A1X7UA04"/>
<feature type="region of interest" description="Disordered" evidence="1">
    <location>
        <begin position="497"/>
        <end position="516"/>
    </location>
</feature>
<feature type="compositionally biased region" description="Basic and acidic residues" evidence="1">
    <location>
        <begin position="804"/>
        <end position="822"/>
    </location>
</feature>
<dbReference type="PANTHER" id="PTHR21636">
    <property type="entry name" value="PROTEIN DOK-7"/>
    <property type="match status" value="1"/>
</dbReference>
<feature type="compositionally biased region" description="Polar residues" evidence="1">
    <location>
        <begin position="779"/>
        <end position="792"/>
    </location>
</feature>
<dbReference type="GO" id="GO:0019901">
    <property type="term" value="F:protein kinase binding"/>
    <property type="evidence" value="ECO:0007669"/>
    <property type="project" value="InterPro"/>
</dbReference>
<dbReference type="InterPro" id="IPR037746">
    <property type="entry name" value="Dok-7"/>
</dbReference>
<feature type="compositionally biased region" description="Basic and acidic residues" evidence="1">
    <location>
        <begin position="618"/>
        <end position="630"/>
    </location>
</feature>
<dbReference type="SMART" id="SM01244">
    <property type="entry name" value="IRS"/>
    <property type="match status" value="1"/>
</dbReference>
<dbReference type="AlphaFoldDB" id="A0A1X7UA04"/>
<sequence>MSSGGARGEVASRDQILVDGYLKRREAGTLVYRWRHRYVVFKVSTSGKLTFTVFKDKPPTPSNELYELPIEDYGGTDSNVKIDGEKNVFAILLTDSTECFATESVNDLKRWTRVLNEYLGKELVLSINVPHKQNILKQGRAFIRIRNNGFTISTADTPPRCQGSWQILHIRKFGGSKSFKFETGSKCPLGESTYELETDELDKIKSVFTDLSMHKPIFIDDRTGRRMTTEHGKLSLIREHMNNMVGGHPQVNSRRSLQGRGQKYENFSSQRPSFERGQSLHQLHENRYRSNAIIREAERELNFQTLPLPHKRPPHPLPNDPDNVHYYNFRAIEQFAPPPVPPPFQRAGSDPPQERHLYHNHTPFESLPARRRKDSCDESDEEDFVDMKHMVNGHPSYSNGANIYANSSNEDSLYVNGHAHHSNTHDPVLYANGAHVSDHTHFGNDHTHQSDSLYYNVAIQNETEDHAHQLSYENVTPTQSLHSKPVSRLVKVNGDTAHHSIQDGDTTTAAAADDDDEGSHLYFNVPIRSELKHSSSVECFHIPKAPSVNKSAPPPPVARKRLNSSSSFPNLCELVEQRDTDEAKSPTDGKFKSSENITIAKTRPQLYDRLAPANGSSEKLKFSPPKDHSHSPPPSVSLKGAAQAPPPPPPVVWNRRPHTYEDVELDEEDGWGSLSSPSEVSVDEEATDPYKRKVSLLGHEHSYEYVQVQKSNKQQEPHPQPHPSSSPPEPQLRKVPSPSRSISPRGNRATILKSRPPLPMQKERAAESDATPTRDAQHRQSAPETQSLSTAGPQPKKPIPPPRKPSDPNLKKPRVSIDKELVELSANGSKSPSHRVHKNPLSPEHKAKPSHPPRPPKPDWIKNPQTSAQAELPAPPVTSYRSKILHGLPHQSSVPADTSRLKKEEGRKPAVPPKRRDSRDDWVTDMNYIPVILPEESKLKPHEIGTGKFQIKRVLPNDISVNYSDVDHFLTHQIKELREEREIEKGLAST</sequence>
<reference evidence="4" key="1">
    <citation type="journal article" date="2010" name="Nature">
        <title>The Amphimedon queenslandica genome and the evolution of animal complexity.</title>
        <authorList>
            <person name="Srivastava M."/>
            <person name="Simakov O."/>
            <person name="Chapman J."/>
            <person name="Fahey B."/>
            <person name="Gauthier M.E."/>
            <person name="Mitros T."/>
            <person name="Richards G.S."/>
            <person name="Conaco C."/>
            <person name="Dacre M."/>
            <person name="Hellsten U."/>
            <person name="Larroux C."/>
            <person name="Putnam N.H."/>
            <person name="Stanke M."/>
            <person name="Adamska M."/>
            <person name="Darling A."/>
            <person name="Degnan S.M."/>
            <person name="Oakley T.H."/>
            <person name="Plachetzki D.C."/>
            <person name="Zhai Y."/>
            <person name="Adamski M."/>
            <person name="Calcino A."/>
            <person name="Cummins S.F."/>
            <person name="Goodstein D.M."/>
            <person name="Harris C."/>
            <person name="Jackson D.J."/>
            <person name="Leys S.P."/>
            <person name="Shu S."/>
            <person name="Woodcroft B.J."/>
            <person name="Vervoort M."/>
            <person name="Kosik K.S."/>
            <person name="Manning G."/>
            <person name="Degnan B.M."/>
            <person name="Rokhsar D.S."/>
        </authorList>
    </citation>
    <scope>NUCLEOTIDE SEQUENCE [LARGE SCALE GENOMIC DNA]</scope>
</reference>
<accession>A0A1X7UA04</accession>
<dbReference type="EnsemblMetazoa" id="XM_019999832.1">
    <property type="protein sequence ID" value="XP_019855391.1"/>
    <property type="gene ID" value="LOC109584187"/>
</dbReference>
<feature type="compositionally biased region" description="Pro residues" evidence="1">
    <location>
        <begin position="718"/>
        <end position="730"/>
    </location>
</feature>
<evidence type="ECO:0000313" key="3">
    <source>
        <dbReference type="EnsemblMetazoa" id="Aqu2.1.24488_001"/>
    </source>
</evidence>
<dbReference type="Gene3D" id="2.30.29.30">
    <property type="entry name" value="Pleckstrin-homology domain (PH domain)/Phosphotyrosine-binding domain (PTB)"/>
    <property type="match status" value="2"/>
</dbReference>
<dbReference type="SUPFAM" id="SSF50729">
    <property type="entry name" value="PH domain-like"/>
    <property type="match status" value="2"/>
</dbReference>
<dbReference type="PANTHER" id="PTHR21636:SF2">
    <property type="entry name" value="PROTEIN DOK-7"/>
    <property type="match status" value="1"/>
</dbReference>
<protein>
    <recommendedName>
        <fullName evidence="2">PH domain-containing protein</fullName>
    </recommendedName>
</protein>
<dbReference type="InParanoid" id="A0A1X7UA04"/>
<evidence type="ECO:0000256" key="1">
    <source>
        <dbReference type="SAM" id="MobiDB-lite"/>
    </source>
</evidence>
<dbReference type="SMART" id="SM00233">
    <property type="entry name" value="PH"/>
    <property type="match status" value="1"/>
</dbReference>
<dbReference type="InterPro" id="IPR001849">
    <property type="entry name" value="PH_domain"/>
</dbReference>
<dbReference type="InterPro" id="IPR002404">
    <property type="entry name" value="IRS_PTB"/>
</dbReference>
<organism evidence="3">
    <name type="scientific">Amphimedon queenslandica</name>
    <name type="common">Sponge</name>
    <dbReference type="NCBI Taxonomy" id="400682"/>
    <lineage>
        <taxon>Eukaryota</taxon>
        <taxon>Metazoa</taxon>
        <taxon>Porifera</taxon>
        <taxon>Demospongiae</taxon>
        <taxon>Heteroscleromorpha</taxon>
        <taxon>Haplosclerida</taxon>
        <taxon>Niphatidae</taxon>
        <taxon>Amphimedon</taxon>
    </lineage>
</organism>
<name>A0A1X7UA04_AMPQE</name>
<evidence type="ECO:0000259" key="2">
    <source>
        <dbReference type="PROSITE" id="PS50003"/>
    </source>
</evidence>
<feature type="compositionally biased region" description="Basic and acidic residues" evidence="1">
    <location>
        <begin position="899"/>
        <end position="920"/>
    </location>
</feature>
<dbReference type="InterPro" id="IPR011993">
    <property type="entry name" value="PH-like_dom_sf"/>
</dbReference>
<dbReference type="GO" id="GO:0007528">
    <property type="term" value="P:neuromuscular junction development"/>
    <property type="evidence" value="ECO:0007669"/>
    <property type="project" value="TreeGrafter"/>
</dbReference>
<feature type="region of interest" description="Disordered" evidence="1">
    <location>
        <begin position="544"/>
        <end position="920"/>
    </location>
</feature>
<feature type="domain" description="PH" evidence="2">
    <location>
        <begin position="15"/>
        <end position="120"/>
    </location>
</feature>
<dbReference type="Pfam" id="PF02174">
    <property type="entry name" value="IRS"/>
    <property type="match status" value="1"/>
</dbReference>
<dbReference type="KEGG" id="aqu:109584187"/>
<dbReference type="OrthoDB" id="6537982at2759"/>
<evidence type="ECO:0000313" key="4">
    <source>
        <dbReference type="Proteomes" id="UP000007879"/>
    </source>
</evidence>
<dbReference type="Proteomes" id="UP000007879">
    <property type="component" value="Unassembled WGS sequence"/>
</dbReference>
<feature type="compositionally biased region" description="Basic and acidic residues" evidence="1">
    <location>
        <begin position="575"/>
        <end position="593"/>
    </location>
</feature>
<dbReference type="PROSITE" id="PS50003">
    <property type="entry name" value="PH_DOMAIN"/>
    <property type="match status" value="1"/>
</dbReference>
<reference evidence="3" key="2">
    <citation type="submission" date="2017-05" db="UniProtKB">
        <authorList>
            <consortium name="EnsemblMetazoa"/>
        </authorList>
    </citation>
    <scope>IDENTIFICATION</scope>
</reference>
<keyword evidence="4" id="KW-1185">Reference proteome</keyword>
<gene>
    <name evidence="3" type="primary">109584187</name>
</gene>
<proteinExistence type="predicted"/>
<dbReference type="EnsemblMetazoa" id="Aqu2.1.24488_001">
    <property type="protein sequence ID" value="Aqu2.1.24488_001"/>
    <property type="gene ID" value="Aqu2.1.24488"/>
</dbReference>